<reference evidence="2 3" key="1">
    <citation type="submission" date="2019-03" db="EMBL/GenBank/DDBJ databases">
        <title>Genomic Encyclopedia of Type Strains, Phase IV (KMG-IV): sequencing the most valuable type-strain genomes for metagenomic binning, comparative biology and taxonomic classification.</title>
        <authorList>
            <person name="Goeker M."/>
        </authorList>
    </citation>
    <scope>NUCLEOTIDE SEQUENCE [LARGE SCALE GENOMIC DNA]</scope>
    <source>
        <strain evidence="2 3">DSM 45361</strain>
    </source>
</reference>
<dbReference type="AlphaFoldDB" id="A0A4R6SGV3"/>
<keyword evidence="3" id="KW-1185">Reference proteome</keyword>
<dbReference type="EMBL" id="SNXZ01000002">
    <property type="protein sequence ID" value="TDQ00586.1"/>
    <property type="molecule type" value="Genomic_DNA"/>
</dbReference>
<protein>
    <submittedName>
        <fullName evidence="2">Uncharacterized protein</fullName>
    </submittedName>
</protein>
<evidence type="ECO:0000313" key="3">
    <source>
        <dbReference type="Proteomes" id="UP000295444"/>
    </source>
</evidence>
<accession>A0A4R6SGV3</accession>
<proteinExistence type="predicted"/>
<organism evidence="2 3">
    <name type="scientific">Labedaea rhizosphaerae</name>
    <dbReference type="NCBI Taxonomy" id="598644"/>
    <lineage>
        <taxon>Bacteria</taxon>
        <taxon>Bacillati</taxon>
        <taxon>Actinomycetota</taxon>
        <taxon>Actinomycetes</taxon>
        <taxon>Pseudonocardiales</taxon>
        <taxon>Pseudonocardiaceae</taxon>
        <taxon>Labedaea</taxon>
    </lineage>
</organism>
<evidence type="ECO:0000313" key="2">
    <source>
        <dbReference type="EMBL" id="TDQ00586.1"/>
    </source>
</evidence>
<sequence length="215" mass="21942">MNAGGSRWAKYGKLGSVVAVAAAIAAGAANIDGFLSLWERMFGATQAPSTSQGAATPTERSSVTAEPIDTTATTAEHLASTDSSPPDVETDAPRHPPQAPVTVAPTRGGALVITIKMGNRGKIGPSEFRAGATPGANVDVYDDVGQLSQGCYPSWVLTRGGVTVQTSRNERCTSGGITMFNFGDSLDAPGSYRLSVTITTDSGQAGTSSVAFTVT</sequence>
<name>A0A4R6SGV3_LABRH</name>
<gene>
    <name evidence="2" type="ORF">EV186_102447</name>
</gene>
<comment type="caution">
    <text evidence="2">The sequence shown here is derived from an EMBL/GenBank/DDBJ whole genome shotgun (WGS) entry which is preliminary data.</text>
</comment>
<dbReference type="Proteomes" id="UP000295444">
    <property type="component" value="Unassembled WGS sequence"/>
</dbReference>
<evidence type="ECO:0000256" key="1">
    <source>
        <dbReference type="SAM" id="MobiDB-lite"/>
    </source>
</evidence>
<feature type="compositionally biased region" description="Polar residues" evidence="1">
    <location>
        <begin position="46"/>
        <end position="84"/>
    </location>
</feature>
<feature type="region of interest" description="Disordered" evidence="1">
    <location>
        <begin position="46"/>
        <end position="105"/>
    </location>
</feature>